<keyword evidence="10" id="KW-1185">Reference proteome</keyword>
<dbReference type="InterPro" id="IPR036852">
    <property type="entry name" value="Peptidase_S8/S53_dom_sf"/>
</dbReference>
<keyword evidence="6" id="KW-0106">Calcium</keyword>
<dbReference type="GO" id="GO:0008240">
    <property type="term" value="F:tripeptidyl-peptidase activity"/>
    <property type="evidence" value="ECO:0007669"/>
    <property type="project" value="TreeGrafter"/>
</dbReference>
<dbReference type="GO" id="GO:0006508">
    <property type="term" value="P:proteolysis"/>
    <property type="evidence" value="ECO:0007669"/>
    <property type="project" value="UniProtKB-KW"/>
</dbReference>
<feature type="domain" description="Peptidase S53" evidence="8">
    <location>
        <begin position="167"/>
        <end position="524"/>
    </location>
</feature>
<evidence type="ECO:0000313" key="9">
    <source>
        <dbReference type="EMBL" id="GCE20172.1"/>
    </source>
</evidence>
<protein>
    <recommendedName>
        <fullName evidence="8">Peptidase S53 domain-containing protein</fullName>
    </recommendedName>
</protein>
<name>A0A402AM14_9CHLR</name>
<evidence type="ECO:0000256" key="6">
    <source>
        <dbReference type="ARBA" id="ARBA00022837"/>
    </source>
</evidence>
<reference evidence="10" key="1">
    <citation type="submission" date="2018-12" db="EMBL/GenBank/DDBJ databases">
        <title>Tengunoibacter tsumagoiensis gen. nov., sp. nov., Dictyobacter kobayashii sp. nov., D. alpinus sp. nov., and D. joshuensis sp. nov. and description of Dictyobacteraceae fam. nov. within the order Ktedonobacterales isolated from Tengu-no-mugimeshi.</title>
        <authorList>
            <person name="Wang C.M."/>
            <person name="Zheng Y."/>
            <person name="Sakai Y."/>
            <person name="Toyoda A."/>
            <person name="Minakuchi Y."/>
            <person name="Abe K."/>
            <person name="Yokota A."/>
            <person name="Yabe S."/>
        </authorList>
    </citation>
    <scope>NUCLEOTIDE SEQUENCE [LARGE SCALE GENOMIC DNA]</scope>
    <source>
        <strain evidence="10">Uno11</strain>
    </source>
</reference>
<dbReference type="PANTHER" id="PTHR14218:SF15">
    <property type="entry name" value="TRIPEPTIDYL-PEPTIDASE 1"/>
    <property type="match status" value="1"/>
</dbReference>
<dbReference type="SUPFAM" id="SSF54897">
    <property type="entry name" value="Protease propeptides/inhibitors"/>
    <property type="match status" value="1"/>
</dbReference>
<dbReference type="InterPro" id="IPR050819">
    <property type="entry name" value="Tripeptidyl-peptidase_I"/>
</dbReference>
<sequence length="855" mass="91571">MLANLQPLGPTSQDQPLQLAFALKLHNESDLETLLAAQNDPTSALYHHYLTPQEFNNQFAPTQGDVNTVTAYLRQQGFKVTAIASNHLLIDASAPVATAERAFAITFNNYQLKTRVVYAPNDNPLLPEAIENQLETVIGLNNVTVYHPINLQSKLKQLPAYKGLGGGFTPEELRNAYDVKPLLSAGRDGTGQTIGLFEMDGYKAGDIAAYRQQYKLGTLKASNVLVDGATNTPGAGAIEVTLDMEVISAMTPGATQKIYIGPNTTAGISDTYNRIVTDNQVKIISISWGDCELASSKSRLGVLDTIFEQGAAQGQTFFAASGDNGAYDCATDASHSLAVDSPASDPYVVGVGGTTLNADPNGAYGSETAWSGVSGGTSVGGGGGRSIYFTHPTYQSGPNLTDPNRQVPDISANADPNTGYSIYYTSGNTTTPGWITVGGTSAAAPLWAGIATDINQMLVADKVAPLGHATAAIYRLYNTPQVYPPYHDITTGSNLYYKAGPGYDMATGIGTPDAWNIARDLENSPVLATQLLQNAGFDTGPASWVEHSSGGYELISTANPHSGKYSTYFCSYVNCHDSITQTAYLSKFTRKVTLSYWVYIGRGDTSTTCQDNFQVFLRTAGGDSITRLQKLCNMDANGWVQYSFDVTNALAKYAGQTIQLDFEATGTSGPRSNFFVNLDDVDFQSLVVVPGITTQVIQNPGFENGHAPWQEYSRSGYELISTVLAHTGLHSAYLCGYANCHDTISQTVTLPTSTRNVVLSYWIYIGHSTITDTCADTFHSYAQLPAAQGTTIANFQTLCNTDANGWIHYSLDITNALASALGKPIQIGFEAAGSSDPRTNFFVDVDDVTLYVTHG</sequence>
<evidence type="ECO:0000256" key="3">
    <source>
        <dbReference type="ARBA" id="ARBA00022723"/>
    </source>
</evidence>
<keyword evidence="4" id="KW-0378">Hydrolase</keyword>
<comment type="caution">
    <text evidence="9">The sequence shown here is derived from an EMBL/GenBank/DDBJ whole genome shotgun (WGS) entry which is preliminary data.</text>
</comment>
<dbReference type="GO" id="GO:0046872">
    <property type="term" value="F:metal ion binding"/>
    <property type="evidence" value="ECO:0007669"/>
    <property type="project" value="UniProtKB-KW"/>
</dbReference>
<dbReference type="AlphaFoldDB" id="A0A402AM14"/>
<organism evidence="9 10">
    <name type="scientific">Dictyobacter kobayashii</name>
    <dbReference type="NCBI Taxonomy" id="2014872"/>
    <lineage>
        <taxon>Bacteria</taxon>
        <taxon>Bacillati</taxon>
        <taxon>Chloroflexota</taxon>
        <taxon>Ktedonobacteria</taxon>
        <taxon>Ktedonobacterales</taxon>
        <taxon>Dictyobacteraceae</taxon>
        <taxon>Dictyobacter</taxon>
    </lineage>
</organism>
<keyword evidence="3" id="KW-0479">Metal-binding</keyword>
<dbReference type="Pfam" id="PF09286">
    <property type="entry name" value="Pro-kuma_activ"/>
    <property type="match status" value="1"/>
</dbReference>
<dbReference type="GO" id="GO:0004252">
    <property type="term" value="F:serine-type endopeptidase activity"/>
    <property type="evidence" value="ECO:0007669"/>
    <property type="project" value="InterPro"/>
</dbReference>
<dbReference type="InterPro" id="IPR015366">
    <property type="entry name" value="S53_propep"/>
</dbReference>
<keyword evidence="7" id="KW-0865">Zymogen</keyword>
<keyword evidence="2" id="KW-0645">Protease</keyword>
<dbReference type="Gene3D" id="3.40.50.200">
    <property type="entry name" value="Peptidase S8/S53 domain"/>
    <property type="match status" value="1"/>
</dbReference>
<dbReference type="CDD" id="cd11377">
    <property type="entry name" value="Pro-peptidase_S53"/>
    <property type="match status" value="1"/>
</dbReference>
<evidence type="ECO:0000256" key="1">
    <source>
        <dbReference type="ARBA" id="ARBA00001913"/>
    </source>
</evidence>
<evidence type="ECO:0000313" key="10">
    <source>
        <dbReference type="Proteomes" id="UP000287188"/>
    </source>
</evidence>
<gene>
    <name evidence="9" type="ORF">KDK_39720</name>
</gene>
<dbReference type="PROSITE" id="PS51695">
    <property type="entry name" value="SEDOLISIN"/>
    <property type="match status" value="1"/>
</dbReference>
<dbReference type="Proteomes" id="UP000287188">
    <property type="component" value="Unassembled WGS sequence"/>
</dbReference>
<evidence type="ECO:0000256" key="2">
    <source>
        <dbReference type="ARBA" id="ARBA00022670"/>
    </source>
</evidence>
<keyword evidence="5" id="KW-0720">Serine protease</keyword>
<dbReference type="PANTHER" id="PTHR14218">
    <property type="entry name" value="PROTEASE S8 TRIPEPTIDYL PEPTIDASE I CLN2"/>
    <property type="match status" value="1"/>
</dbReference>
<dbReference type="Gene3D" id="2.60.120.260">
    <property type="entry name" value="Galactose-binding domain-like"/>
    <property type="match status" value="2"/>
</dbReference>
<dbReference type="InterPro" id="IPR023828">
    <property type="entry name" value="Peptidase_S8_Ser-AS"/>
</dbReference>
<evidence type="ECO:0000256" key="5">
    <source>
        <dbReference type="ARBA" id="ARBA00022825"/>
    </source>
</evidence>
<comment type="cofactor">
    <cofactor evidence="1">
        <name>Ca(2+)</name>
        <dbReference type="ChEBI" id="CHEBI:29108"/>
    </cofactor>
</comment>
<dbReference type="PROSITE" id="PS00138">
    <property type="entry name" value="SUBTILASE_SER"/>
    <property type="match status" value="1"/>
</dbReference>
<dbReference type="EMBL" id="BIFS01000001">
    <property type="protein sequence ID" value="GCE20172.1"/>
    <property type="molecule type" value="Genomic_DNA"/>
</dbReference>
<proteinExistence type="predicted"/>
<dbReference type="SUPFAM" id="SSF52743">
    <property type="entry name" value="Subtilisin-like"/>
    <property type="match status" value="1"/>
</dbReference>
<evidence type="ECO:0000259" key="8">
    <source>
        <dbReference type="PROSITE" id="PS51695"/>
    </source>
</evidence>
<dbReference type="CDD" id="cd04056">
    <property type="entry name" value="Peptidases_S53"/>
    <property type="match status" value="1"/>
</dbReference>
<evidence type="ECO:0000256" key="4">
    <source>
        <dbReference type="ARBA" id="ARBA00022801"/>
    </source>
</evidence>
<dbReference type="SMART" id="SM00944">
    <property type="entry name" value="Pro-kuma_activ"/>
    <property type="match status" value="1"/>
</dbReference>
<dbReference type="InterPro" id="IPR030400">
    <property type="entry name" value="Sedolisin_dom"/>
</dbReference>
<evidence type="ECO:0000256" key="7">
    <source>
        <dbReference type="ARBA" id="ARBA00023145"/>
    </source>
</evidence>
<accession>A0A402AM14</accession>